<organism evidence="1">
    <name type="scientific">Salmonella enteritidis PT4 (strain P125109)</name>
    <dbReference type="NCBI Taxonomy" id="550537"/>
    <lineage>
        <taxon>Bacteria</taxon>
        <taxon>Pseudomonadati</taxon>
        <taxon>Pseudomonadota</taxon>
        <taxon>Gammaproteobacteria</taxon>
        <taxon>Enterobacterales</taxon>
        <taxon>Enterobacteriaceae</taxon>
        <taxon>Salmonella</taxon>
    </lineage>
</organism>
<comment type="caution">
    <text evidence="1">The sequence shown here is derived from an EMBL/GenBank/DDBJ whole genome shotgun (WGS) entry which is preliminary data.</text>
</comment>
<keyword evidence="1" id="KW-0808">Transferase</keyword>
<name>A0A725BAB6_SALEP</name>
<reference evidence="1" key="2">
    <citation type="submission" date="2019-01" db="EMBL/GenBank/DDBJ databases">
        <authorList>
            <consortium name="NCBI Pathogen Detection Project"/>
        </authorList>
    </citation>
    <scope>NUCLEOTIDE SEQUENCE</scope>
    <source>
        <strain evidence="1">P125109</strain>
    </source>
</reference>
<dbReference type="AlphaFoldDB" id="A0A725BAB6"/>
<gene>
    <name evidence="1" type="ORF">G2720_27445</name>
</gene>
<protein>
    <submittedName>
        <fullName evidence="1">Histidine kinase</fullName>
    </submittedName>
</protein>
<reference evidence="1" key="1">
    <citation type="journal article" date="2018" name="Genome Biol.">
        <title>SKESA: strategic k-mer extension for scrupulous assemblies.</title>
        <authorList>
            <person name="Souvorov A."/>
            <person name="Agarwala R."/>
            <person name="Lipman D.J."/>
        </authorList>
    </citation>
    <scope>NUCLEOTIDE SEQUENCE</scope>
    <source>
        <strain evidence="1">P125109</strain>
    </source>
</reference>
<dbReference type="EMBL" id="DAAQRD010000274">
    <property type="protein sequence ID" value="HAE0521523.1"/>
    <property type="molecule type" value="Genomic_DNA"/>
</dbReference>
<keyword evidence="1" id="KW-0418">Kinase</keyword>
<accession>A0A725BAB6</accession>
<dbReference type="GO" id="GO:0016301">
    <property type="term" value="F:kinase activity"/>
    <property type="evidence" value="ECO:0007669"/>
    <property type="project" value="UniProtKB-KW"/>
</dbReference>
<sequence length="117" mass="13473">ASRDSISAYPAVIQKMVEITNATQGALIFKDGTKVIDIVFYPQTPLTVEDWMPTIEPLLRESRQDKRPHTQFEDEVARAVTPVLDPSQNEIIAYIFLSRNQDRFDRYEQEELAAFAR</sequence>
<feature type="non-terminal residue" evidence="1">
    <location>
        <position position="1"/>
    </location>
</feature>
<evidence type="ECO:0000313" key="1">
    <source>
        <dbReference type="EMBL" id="HAE0521523.1"/>
    </source>
</evidence>
<proteinExistence type="predicted"/>
<feature type="non-terminal residue" evidence="1">
    <location>
        <position position="117"/>
    </location>
</feature>